<dbReference type="RefSeq" id="WP_157694108.1">
    <property type="nucleotide sequence ID" value="NZ_CP017476.1"/>
</dbReference>
<dbReference type="PANTHER" id="PTHR42928:SF5">
    <property type="entry name" value="BLR1237 PROTEIN"/>
    <property type="match status" value="1"/>
</dbReference>
<dbReference type="Proteomes" id="UP000185657">
    <property type="component" value="Unassembled WGS sequence"/>
</dbReference>
<comment type="caution">
    <text evidence="3">The sequence shown here is derived from an EMBL/GenBank/DDBJ whole genome shotgun (WGS) entry which is preliminary data.</text>
</comment>
<dbReference type="PIRSF" id="PIRSF017082">
    <property type="entry name" value="YflP"/>
    <property type="match status" value="1"/>
</dbReference>
<protein>
    <recommendedName>
        <fullName evidence="5">Tripartite tricarboxylate transporter substrate-binding protein</fullName>
    </recommendedName>
</protein>
<dbReference type="InterPro" id="IPR005064">
    <property type="entry name" value="BUG"/>
</dbReference>
<comment type="similarity">
    <text evidence="1">Belongs to the UPF0065 (bug) family.</text>
</comment>
<dbReference type="EMBL" id="LVWD01000003">
    <property type="protein sequence ID" value="OAD43520.1"/>
    <property type="molecule type" value="Genomic_DNA"/>
</dbReference>
<dbReference type="Gene3D" id="3.40.190.10">
    <property type="entry name" value="Periplasmic binding protein-like II"/>
    <property type="match status" value="1"/>
</dbReference>
<keyword evidence="4" id="KW-1185">Reference proteome</keyword>
<dbReference type="Pfam" id="PF03401">
    <property type="entry name" value="TctC"/>
    <property type="match status" value="1"/>
</dbReference>
<keyword evidence="2" id="KW-0732">Signal</keyword>
<evidence type="ECO:0000313" key="4">
    <source>
        <dbReference type="Proteomes" id="UP000185657"/>
    </source>
</evidence>
<evidence type="ECO:0000256" key="1">
    <source>
        <dbReference type="ARBA" id="ARBA00006987"/>
    </source>
</evidence>
<gene>
    <name evidence="3" type="ORF">LPB72_02955</name>
</gene>
<reference evidence="3 4" key="1">
    <citation type="submission" date="2016-02" db="EMBL/GenBank/DDBJ databases">
        <title>Draft genome sequence of Hydrogenophaga sp. LPB0072.</title>
        <authorList>
            <person name="Shin S.-K."/>
            <person name="Yi H."/>
        </authorList>
    </citation>
    <scope>NUCLEOTIDE SEQUENCE [LARGE SCALE GENOMIC DNA]</scope>
    <source>
        <strain evidence="3 4">LPB0072</strain>
    </source>
</reference>
<dbReference type="SUPFAM" id="SSF53850">
    <property type="entry name" value="Periplasmic binding protein-like II"/>
    <property type="match status" value="1"/>
</dbReference>
<feature type="signal peptide" evidence="2">
    <location>
        <begin position="1"/>
        <end position="24"/>
    </location>
</feature>
<sequence>MKLITTLGLALSAAALTLPLAAHAEWQPKGPITMMIGFAAGGAVDSQARLMAEELEARKGWKVIPEAVVGKGGVVLAARLAKAPADGTAVGLIVSEAVGYNMLAEKAPGYTEKDFTFLTTTVGTEMGIVARSSKGWKTLADVTAAMKKGQAVSFGAASQKLADGAYLLGKTQGVKFNIVSLKGGKAVLDAITAGDIDIGWVAGIQAKGIASGDLVNLASGEATRLKMSPNVPTVKELGLDIDFGIYFMFIAPKGLPAEARDALSNAMKEIINDPTSKTNGFITKTFGPAVTLSGAELERFVVGELVSSKKMLEDASK</sequence>
<feature type="chain" id="PRO_5045775679" description="Tripartite tricarboxylate transporter substrate-binding protein" evidence="2">
    <location>
        <begin position="25"/>
        <end position="317"/>
    </location>
</feature>
<name>A0ABX2UA85_9BURK</name>
<dbReference type="InterPro" id="IPR042100">
    <property type="entry name" value="Bug_dom1"/>
</dbReference>
<proteinExistence type="inferred from homology"/>
<evidence type="ECO:0008006" key="5">
    <source>
        <dbReference type="Google" id="ProtNLM"/>
    </source>
</evidence>
<accession>A0ABX2UA85</accession>
<dbReference type="CDD" id="cd07012">
    <property type="entry name" value="PBP2_Bug_TTT"/>
    <property type="match status" value="1"/>
</dbReference>
<evidence type="ECO:0000256" key="2">
    <source>
        <dbReference type="SAM" id="SignalP"/>
    </source>
</evidence>
<dbReference type="Gene3D" id="3.40.190.150">
    <property type="entry name" value="Bordetella uptake gene, domain 1"/>
    <property type="match status" value="1"/>
</dbReference>
<organism evidence="3 4">
    <name type="scientific">Hydrogenophaga crassostreae</name>
    <dbReference type="NCBI Taxonomy" id="1763535"/>
    <lineage>
        <taxon>Bacteria</taxon>
        <taxon>Pseudomonadati</taxon>
        <taxon>Pseudomonadota</taxon>
        <taxon>Betaproteobacteria</taxon>
        <taxon>Burkholderiales</taxon>
        <taxon>Comamonadaceae</taxon>
        <taxon>Hydrogenophaga</taxon>
    </lineage>
</organism>
<dbReference type="PANTHER" id="PTHR42928">
    <property type="entry name" value="TRICARBOXYLATE-BINDING PROTEIN"/>
    <property type="match status" value="1"/>
</dbReference>
<evidence type="ECO:0000313" key="3">
    <source>
        <dbReference type="EMBL" id="OAD43520.1"/>
    </source>
</evidence>